<keyword evidence="2" id="KW-1185">Reference proteome</keyword>
<sequence length="83" mass="9892">MLANNSSFPTHKAFVKTLRIDWVKLKFRGSVEEEYCLSYDCCLLSYMERKDRILTIRSRYLTLHSGDETREKIQLLVLIVIYE</sequence>
<evidence type="ECO:0000313" key="1">
    <source>
        <dbReference type="EMBL" id="GFT27573.1"/>
    </source>
</evidence>
<reference evidence="1" key="1">
    <citation type="submission" date="2020-08" db="EMBL/GenBank/DDBJ databases">
        <title>Multicomponent nature underlies the extraordinary mechanical properties of spider dragline silk.</title>
        <authorList>
            <person name="Kono N."/>
            <person name="Nakamura H."/>
            <person name="Mori M."/>
            <person name="Yoshida Y."/>
            <person name="Ohtoshi R."/>
            <person name="Malay A.D."/>
            <person name="Moran D.A.P."/>
            <person name="Tomita M."/>
            <person name="Numata K."/>
            <person name="Arakawa K."/>
        </authorList>
    </citation>
    <scope>NUCLEOTIDE SEQUENCE</scope>
</reference>
<gene>
    <name evidence="1" type="ORF">NPIL_65481</name>
</gene>
<proteinExistence type="predicted"/>
<comment type="caution">
    <text evidence="1">The sequence shown here is derived from an EMBL/GenBank/DDBJ whole genome shotgun (WGS) entry which is preliminary data.</text>
</comment>
<accession>A0A8X6NRZ9</accession>
<protein>
    <submittedName>
        <fullName evidence="1">Uncharacterized protein</fullName>
    </submittedName>
</protein>
<evidence type="ECO:0000313" key="2">
    <source>
        <dbReference type="Proteomes" id="UP000887013"/>
    </source>
</evidence>
<dbReference type="EMBL" id="BMAW01107087">
    <property type="protein sequence ID" value="GFT27573.1"/>
    <property type="molecule type" value="Genomic_DNA"/>
</dbReference>
<organism evidence="1 2">
    <name type="scientific">Nephila pilipes</name>
    <name type="common">Giant wood spider</name>
    <name type="synonym">Nephila maculata</name>
    <dbReference type="NCBI Taxonomy" id="299642"/>
    <lineage>
        <taxon>Eukaryota</taxon>
        <taxon>Metazoa</taxon>
        <taxon>Ecdysozoa</taxon>
        <taxon>Arthropoda</taxon>
        <taxon>Chelicerata</taxon>
        <taxon>Arachnida</taxon>
        <taxon>Araneae</taxon>
        <taxon>Araneomorphae</taxon>
        <taxon>Entelegynae</taxon>
        <taxon>Araneoidea</taxon>
        <taxon>Nephilidae</taxon>
        <taxon>Nephila</taxon>
    </lineage>
</organism>
<dbReference type="Proteomes" id="UP000887013">
    <property type="component" value="Unassembled WGS sequence"/>
</dbReference>
<name>A0A8X6NRZ9_NEPPI</name>
<dbReference type="AlphaFoldDB" id="A0A8X6NRZ9"/>